<dbReference type="Pfam" id="PF00092">
    <property type="entry name" value="VWA"/>
    <property type="match status" value="1"/>
</dbReference>
<evidence type="ECO:0000313" key="4">
    <source>
        <dbReference type="Proteomes" id="UP000236724"/>
    </source>
</evidence>
<name>A0A1H6FA41_9GAMM</name>
<keyword evidence="4" id="KW-1185">Reference proteome</keyword>
<feature type="region of interest" description="Disordered" evidence="1">
    <location>
        <begin position="196"/>
        <end position="218"/>
    </location>
</feature>
<dbReference type="SMART" id="SM00327">
    <property type="entry name" value="VWA"/>
    <property type="match status" value="1"/>
</dbReference>
<dbReference type="PROSITE" id="PS50234">
    <property type="entry name" value="VWFA"/>
    <property type="match status" value="1"/>
</dbReference>
<evidence type="ECO:0000313" key="3">
    <source>
        <dbReference type="EMBL" id="SEH06483.1"/>
    </source>
</evidence>
<dbReference type="SUPFAM" id="SSF53300">
    <property type="entry name" value="vWA-like"/>
    <property type="match status" value="1"/>
</dbReference>
<organism evidence="3 4">
    <name type="scientific">Candidatus Venteria ishoeyi</name>
    <dbReference type="NCBI Taxonomy" id="1899563"/>
    <lineage>
        <taxon>Bacteria</taxon>
        <taxon>Pseudomonadati</taxon>
        <taxon>Pseudomonadota</taxon>
        <taxon>Gammaproteobacteria</taxon>
        <taxon>Thiotrichales</taxon>
        <taxon>Thiotrichaceae</taxon>
        <taxon>Venteria</taxon>
    </lineage>
</organism>
<evidence type="ECO:0000256" key="1">
    <source>
        <dbReference type="SAM" id="MobiDB-lite"/>
    </source>
</evidence>
<proteinExistence type="predicted"/>
<protein>
    <submittedName>
        <fullName evidence="3">von Willebrand factor type A domain protein</fullName>
    </submittedName>
</protein>
<dbReference type="EMBL" id="FMSV02000496">
    <property type="protein sequence ID" value="SEH06483.1"/>
    <property type="molecule type" value="Genomic_DNA"/>
</dbReference>
<dbReference type="OrthoDB" id="9806395at2"/>
<dbReference type="PIRSF" id="PIRSF020634">
    <property type="entry name" value="TerY_vWA"/>
    <property type="match status" value="1"/>
</dbReference>
<dbReference type="Proteomes" id="UP000236724">
    <property type="component" value="Unassembled WGS sequence"/>
</dbReference>
<dbReference type="RefSeq" id="WP_103920259.1">
    <property type="nucleotide sequence ID" value="NZ_FMSV02000496.1"/>
</dbReference>
<reference evidence="3 4" key="1">
    <citation type="submission" date="2016-10" db="EMBL/GenBank/DDBJ databases">
        <authorList>
            <person name="de Groot N.N."/>
        </authorList>
    </citation>
    <scope>NUCLEOTIDE SEQUENCE [LARGE SCALE GENOMIC DNA]</scope>
    <source>
        <strain evidence="3">MBHS1</strain>
    </source>
</reference>
<feature type="domain" description="VWFA" evidence="2">
    <location>
        <begin position="15"/>
        <end position="190"/>
    </location>
</feature>
<dbReference type="InterPro" id="IPR002035">
    <property type="entry name" value="VWF_A"/>
</dbReference>
<dbReference type="Gene3D" id="3.40.50.410">
    <property type="entry name" value="von Willebrand factor, type A domain"/>
    <property type="match status" value="1"/>
</dbReference>
<gene>
    <name evidence="3" type="ORF">MBHS_02345</name>
</gene>
<dbReference type="InterPro" id="IPR036465">
    <property type="entry name" value="vWFA_dom_sf"/>
</dbReference>
<evidence type="ECO:0000259" key="2">
    <source>
        <dbReference type="PROSITE" id="PS50234"/>
    </source>
</evidence>
<sequence>MALKNFTMTAARPLPIILLADVSGSMSVEGKIQALNQAVREMNMAFAEEEAERAQIQVAIITFGAGGAHLVQELTPAAETSWQDMQAAGGTPMGAAFTLVKELVEDHEKISSRAYRPTLILVSDGQPNDEWQAPLQALLQSERASKAIRFAMGIGADADTAMLQQFIADPEGKVFEAHEARQIQQFFRWVTMSVTSRSRSTNPNQPPPNQPDIDDYEF</sequence>
<dbReference type="AlphaFoldDB" id="A0A1H6FA41"/>
<dbReference type="InterPro" id="IPR011392">
    <property type="entry name" value="Tellurite-R_TerY"/>
</dbReference>
<accession>A0A1H6FA41</accession>